<name>A0AAJ0MLT4_9PEZI</name>
<gene>
    <name evidence="2" type="ORF">B0T23DRAFT_327096</name>
</gene>
<feature type="region of interest" description="Disordered" evidence="1">
    <location>
        <begin position="139"/>
        <end position="237"/>
    </location>
</feature>
<comment type="caution">
    <text evidence="2">The sequence shown here is derived from an EMBL/GenBank/DDBJ whole genome shotgun (WGS) entry which is preliminary data.</text>
</comment>
<feature type="compositionally biased region" description="Basic and acidic residues" evidence="1">
    <location>
        <begin position="200"/>
        <end position="219"/>
    </location>
</feature>
<accession>A0AAJ0MLT4</accession>
<protein>
    <submittedName>
        <fullName evidence="2">Uncharacterized protein</fullName>
    </submittedName>
</protein>
<feature type="compositionally biased region" description="Basic residues" evidence="1">
    <location>
        <begin position="79"/>
        <end position="92"/>
    </location>
</feature>
<evidence type="ECO:0000313" key="3">
    <source>
        <dbReference type="Proteomes" id="UP001285908"/>
    </source>
</evidence>
<dbReference type="Proteomes" id="UP001285908">
    <property type="component" value="Unassembled WGS sequence"/>
</dbReference>
<evidence type="ECO:0000313" key="2">
    <source>
        <dbReference type="EMBL" id="KAK3485253.1"/>
    </source>
</evidence>
<feature type="compositionally biased region" description="Basic and acidic residues" evidence="1">
    <location>
        <begin position="142"/>
        <end position="151"/>
    </location>
</feature>
<dbReference type="AlphaFoldDB" id="A0AAJ0MLT4"/>
<evidence type="ECO:0000256" key="1">
    <source>
        <dbReference type="SAM" id="MobiDB-lite"/>
    </source>
</evidence>
<sequence>MLARRGVIADELTESRSHVQEAVLGSSPNNRTTPKSHSEPHPEPPKTCTDPNCHFSPSTSESASATSSSTVRQAQGTDHHKHPTHHSHHHHHHEWDNLPGITSEAEVLRQIKMQQQQREQQHHKWDNLPGVTSEAEVLRQMQQREQREQQQKNDGGQEQSQGLDQGSQVQGGNGNKPKQATSEEEEEGQAGSSITGTFSKVDRGQEQDKGKQREGDSPNRGRRVGSTGKSHGECRKLESFKGKEKFFRRGRGGSWKGRSNTGFI</sequence>
<dbReference type="GeneID" id="87873213"/>
<feature type="compositionally biased region" description="Low complexity" evidence="1">
    <location>
        <begin position="56"/>
        <end position="70"/>
    </location>
</feature>
<feature type="region of interest" description="Disordered" evidence="1">
    <location>
        <begin position="1"/>
        <end position="96"/>
    </location>
</feature>
<reference evidence="2 3" key="1">
    <citation type="journal article" date="2023" name="Mol. Phylogenet. Evol.">
        <title>Genome-scale phylogeny and comparative genomics of the fungal order Sordariales.</title>
        <authorList>
            <person name="Hensen N."/>
            <person name="Bonometti L."/>
            <person name="Westerberg I."/>
            <person name="Brannstrom I.O."/>
            <person name="Guillou S."/>
            <person name="Cros-Aarteil S."/>
            <person name="Calhoun S."/>
            <person name="Haridas S."/>
            <person name="Kuo A."/>
            <person name="Mondo S."/>
            <person name="Pangilinan J."/>
            <person name="Riley R."/>
            <person name="LaButti K."/>
            <person name="Andreopoulos B."/>
            <person name="Lipzen A."/>
            <person name="Chen C."/>
            <person name="Yan M."/>
            <person name="Daum C."/>
            <person name="Ng V."/>
            <person name="Clum A."/>
            <person name="Steindorff A."/>
            <person name="Ohm R.A."/>
            <person name="Martin F."/>
            <person name="Silar P."/>
            <person name="Natvig D.O."/>
            <person name="Lalanne C."/>
            <person name="Gautier V."/>
            <person name="Ament-Velasquez S.L."/>
            <person name="Kruys A."/>
            <person name="Hutchinson M.I."/>
            <person name="Powell A.J."/>
            <person name="Barry K."/>
            <person name="Miller A.N."/>
            <person name="Grigoriev I.V."/>
            <person name="Debuchy R."/>
            <person name="Gladieux P."/>
            <person name="Hiltunen Thoren M."/>
            <person name="Johannesson H."/>
        </authorList>
    </citation>
    <scope>NUCLEOTIDE SEQUENCE [LARGE SCALE GENOMIC DNA]</scope>
    <source>
        <strain evidence="2 3">FGSC 10403</strain>
    </source>
</reference>
<dbReference type="RefSeq" id="XP_062688157.1">
    <property type="nucleotide sequence ID" value="XM_062835591.1"/>
</dbReference>
<proteinExistence type="predicted"/>
<feature type="compositionally biased region" description="Polar residues" evidence="1">
    <location>
        <begin position="152"/>
        <end position="168"/>
    </location>
</feature>
<dbReference type="EMBL" id="JAULSX010000010">
    <property type="protein sequence ID" value="KAK3485253.1"/>
    <property type="molecule type" value="Genomic_DNA"/>
</dbReference>
<keyword evidence="3" id="KW-1185">Reference proteome</keyword>
<organism evidence="2 3">
    <name type="scientific">Neurospora hispaniola</name>
    <dbReference type="NCBI Taxonomy" id="588809"/>
    <lineage>
        <taxon>Eukaryota</taxon>
        <taxon>Fungi</taxon>
        <taxon>Dikarya</taxon>
        <taxon>Ascomycota</taxon>
        <taxon>Pezizomycotina</taxon>
        <taxon>Sordariomycetes</taxon>
        <taxon>Sordariomycetidae</taxon>
        <taxon>Sordariales</taxon>
        <taxon>Sordariaceae</taxon>
        <taxon>Neurospora</taxon>
    </lineage>
</organism>